<dbReference type="OrthoDB" id="7632268at2"/>
<gene>
    <name evidence="2" type="ORF">F6X53_04195</name>
</gene>
<evidence type="ECO:0000313" key="3">
    <source>
        <dbReference type="Proteomes" id="UP000474159"/>
    </source>
</evidence>
<reference evidence="2 3" key="1">
    <citation type="submission" date="2019-09" db="EMBL/GenBank/DDBJ databases">
        <title>YIM 48816 draft genome.</title>
        <authorList>
            <person name="Jiang L."/>
        </authorList>
    </citation>
    <scope>NUCLEOTIDE SEQUENCE [LARGE SCALE GENOMIC DNA]</scope>
    <source>
        <strain evidence="2 3">YIM 48816</strain>
    </source>
</reference>
<dbReference type="RefSeq" id="WP_150997531.1">
    <property type="nucleotide sequence ID" value="NZ_BPQY01000638.1"/>
</dbReference>
<protein>
    <submittedName>
        <fullName evidence="2">Uncharacterized protein</fullName>
    </submittedName>
</protein>
<dbReference type="Proteomes" id="UP000474159">
    <property type="component" value="Unassembled WGS sequence"/>
</dbReference>
<name>A0A6L3T6S3_9HYPH</name>
<dbReference type="AlphaFoldDB" id="A0A6L3T6S3"/>
<evidence type="ECO:0000256" key="1">
    <source>
        <dbReference type="SAM" id="Phobius"/>
    </source>
</evidence>
<keyword evidence="1" id="KW-1133">Transmembrane helix</keyword>
<sequence>MRPSLRAHDPPREAEPYIGIPTGSLEGDLVTSLMRRHEVAAERLIGWLRVAIGTCVFVTVIAASQVLHQLTSVSLDVFEHNA</sequence>
<feature type="transmembrane region" description="Helical" evidence="1">
    <location>
        <begin position="44"/>
        <end position="67"/>
    </location>
</feature>
<organism evidence="2 3">
    <name type="scientific">Methylobacterium soli</name>
    <dbReference type="NCBI Taxonomy" id="553447"/>
    <lineage>
        <taxon>Bacteria</taxon>
        <taxon>Pseudomonadati</taxon>
        <taxon>Pseudomonadota</taxon>
        <taxon>Alphaproteobacteria</taxon>
        <taxon>Hyphomicrobiales</taxon>
        <taxon>Methylobacteriaceae</taxon>
        <taxon>Methylobacterium</taxon>
    </lineage>
</organism>
<keyword evidence="3" id="KW-1185">Reference proteome</keyword>
<keyword evidence="1" id="KW-0812">Transmembrane</keyword>
<keyword evidence="1" id="KW-0472">Membrane</keyword>
<dbReference type="EMBL" id="VZZK01000003">
    <property type="protein sequence ID" value="KAB1080896.1"/>
    <property type="molecule type" value="Genomic_DNA"/>
</dbReference>
<proteinExistence type="predicted"/>
<evidence type="ECO:0000313" key="2">
    <source>
        <dbReference type="EMBL" id="KAB1080896.1"/>
    </source>
</evidence>
<comment type="caution">
    <text evidence="2">The sequence shown here is derived from an EMBL/GenBank/DDBJ whole genome shotgun (WGS) entry which is preliminary data.</text>
</comment>
<accession>A0A6L3T6S3</accession>